<organism evidence="6 8">
    <name type="scientific">Colletotrichum fructicola (strain Nara gc5)</name>
    <name type="common">Anthracnose fungus</name>
    <name type="synonym">Colletotrichum gloeosporioides (strain Nara gc5)</name>
    <dbReference type="NCBI Taxonomy" id="1213859"/>
    <lineage>
        <taxon>Eukaryota</taxon>
        <taxon>Fungi</taxon>
        <taxon>Dikarya</taxon>
        <taxon>Ascomycota</taxon>
        <taxon>Pezizomycotina</taxon>
        <taxon>Sordariomycetes</taxon>
        <taxon>Hypocreomycetidae</taxon>
        <taxon>Glomerellales</taxon>
        <taxon>Glomerellaceae</taxon>
        <taxon>Colletotrichum</taxon>
        <taxon>Colletotrichum gloeosporioides species complex</taxon>
    </lineage>
</organism>
<evidence type="ECO:0000256" key="1">
    <source>
        <dbReference type="ARBA" id="ARBA00022656"/>
    </source>
</evidence>
<dbReference type="GeneID" id="90980259"/>
<evidence type="ECO:0000256" key="3">
    <source>
        <dbReference type="ARBA" id="ARBA00023026"/>
    </source>
</evidence>
<comment type="caution">
    <text evidence="6">The sequence shown here is derived from an EMBL/GenBank/DDBJ whole genome shotgun (WGS) entry which is preliminary data.</text>
</comment>
<reference evidence="6 8" key="2">
    <citation type="submission" date="2020-04" db="EMBL/GenBank/DDBJ databases">
        <title>Genome sequencing and assembly of multiple isolates from the Colletotrichum gloeosporioides species complex.</title>
        <authorList>
            <person name="Gan P."/>
            <person name="Shirasu K."/>
        </authorList>
    </citation>
    <scope>NUCLEOTIDE SEQUENCE [LARGE SCALE GENOMIC DNA]</scope>
    <source>
        <strain evidence="6 8">Nara gc5</strain>
    </source>
</reference>
<dbReference type="EMBL" id="ANPB02000006">
    <property type="protein sequence ID" value="KAF4480776.1"/>
    <property type="molecule type" value="Genomic_DNA"/>
</dbReference>
<dbReference type="AlphaFoldDB" id="A0A7J6IKY6"/>
<keyword evidence="4" id="KW-1015">Disulfide bond</keyword>
<protein>
    <submittedName>
        <fullName evidence="6">Cholera enterotoxin subunit A</fullName>
    </submittedName>
</protein>
<feature type="chain" id="PRO_5036205254" evidence="5">
    <location>
        <begin position="24"/>
        <end position="278"/>
    </location>
</feature>
<dbReference type="EMBL" id="ANPB02000008">
    <property type="protein sequence ID" value="KAF4477373.1"/>
    <property type="molecule type" value="Genomic_DNA"/>
</dbReference>
<evidence type="ECO:0000256" key="4">
    <source>
        <dbReference type="ARBA" id="ARBA00023157"/>
    </source>
</evidence>
<dbReference type="Pfam" id="PF01375">
    <property type="entry name" value="Enterotoxin_a"/>
    <property type="match status" value="1"/>
</dbReference>
<evidence type="ECO:0000256" key="5">
    <source>
        <dbReference type="SAM" id="SignalP"/>
    </source>
</evidence>
<keyword evidence="1" id="KW-0800">Toxin</keyword>
<dbReference type="RefSeq" id="XP_066007593.1">
    <property type="nucleotide sequence ID" value="XM_066152810.1"/>
</dbReference>
<dbReference type="SUPFAM" id="SSF56399">
    <property type="entry name" value="ADP-ribosylation"/>
    <property type="match status" value="1"/>
</dbReference>
<dbReference type="Proteomes" id="UP000011096">
    <property type="component" value="Unassembled WGS sequence"/>
</dbReference>
<dbReference type="PRINTS" id="PR00771">
    <property type="entry name" value="ENTEROTOXINA"/>
</dbReference>
<feature type="signal peptide" evidence="5">
    <location>
        <begin position="1"/>
        <end position="23"/>
    </location>
</feature>
<dbReference type="Gene3D" id="3.90.210.10">
    <property type="entry name" value="Heat-Labile Enterotoxin, subunit A"/>
    <property type="match status" value="1"/>
</dbReference>
<keyword evidence="2 5" id="KW-0732">Signal</keyword>
<dbReference type="OrthoDB" id="4927890at2759"/>
<evidence type="ECO:0000313" key="8">
    <source>
        <dbReference type="Proteomes" id="UP000011096"/>
    </source>
</evidence>
<evidence type="ECO:0000313" key="7">
    <source>
        <dbReference type="EMBL" id="KAF4480776.1"/>
    </source>
</evidence>
<dbReference type="InterPro" id="IPR001144">
    <property type="entry name" value="Enterotoxin_A"/>
</dbReference>
<gene>
    <name evidence="6" type="primary">ctxA-1</name>
    <name evidence="7" type="synonym">ctxA-0</name>
    <name evidence="7" type="ORF">CGGC5_v010290</name>
    <name evidence="6" type="ORF">CGGC5_v013045</name>
</gene>
<dbReference type="GO" id="GO:0090729">
    <property type="term" value="F:toxin activity"/>
    <property type="evidence" value="ECO:0007669"/>
    <property type="project" value="UniProtKB-KW"/>
</dbReference>
<accession>A0A7J6IKY6</accession>
<proteinExistence type="predicted"/>
<keyword evidence="8" id="KW-1185">Reference proteome</keyword>
<evidence type="ECO:0000313" key="6">
    <source>
        <dbReference type="EMBL" id="KAF4477373.1"/>
    </source>
</evidence>
<dbReference type="InParanoid" id="A0A7J6IKY6"/>
<evidence type="ECO:0000256" key="2">
    <source>
        <dbReference type="ARBA" id="ARBA00022729"/>
    </source>
</evidence>
<reference evidence="6 8" key="1">
    <citation type="submission" date="2012-08" db="EMBL/GenBank/DDBJ databases">
        <authorList>
            <person name="Gan P.H.P."/>
            <person name="Ikeda K."/>
            <person name="Irieda H."/>
            <person name="Narusaka M."/>
            <person name="O'Connell R.J."/>
            <person name="Narusaka Y."/>
            <person name="Takano Y."/>
            <person name="Kubo Y."/>
            <person name="Shirasu K."/>
        </authorList>
    </citation>
    <scope>NUCLEOTIDE SEQUENCE [LARGE SCALE GENOMIC DNA]</scope>
    <source>
        <strain evidence="6 8">Nara gc5</strain>
    </source>
</reference>
<sequence>MFRHRPLLLFFLGAQLWHLLCHGAPTTVSYVYRGDTRSPGEIKRLGGFLAKGQTRFGLQTADTSLFNHMKGTHDIKSRDEDGFVSTSTSETVAATFVYGKPSAFVYKIHVTPNMVDTVGTLGKYSDFDGELEFAALGGIKYEQIVSWRQLKGRNLGKSTMNKDFDKRKYGSAAAGGVQYQLAGFPPNHKAWREEPWKSHKPSKRDIGKKSGFNSDFPSTFQLAAHARVPQLIRGLSEKLTTAITRTSLNPPEIKTIYLEKPHLGEAPLRKVSTNEMRL</sequence>
<name>A0A7J6IKY6_COLFN</name>
<keyword evidence="3" id="KW-0843">Virulence</keyword>